<evidence type="ECO:0000313" key="2">
    <source>
        <dbReference type="Proteomes" id="UP000186955"/>
    </source>
</evidence>
<sequence>MDREGVGRYECAVWLEHISKQVDVSPSISRTENQDPEPWKVNFRGNATSYSIHLISELEVLRTAYQRFLPALGGPIALLPLPNNHATLVWSTTPENAAHLKFLPTPAFLAMVNAAFHMRAK</sequence>
<dbReference type="GO" id="GO:0005739">
    <property type="term" value="C:mitochondrion"/>
    <property type="evidence" value="ECO:0007669"/>
    <property type="project" value="TreeGrafter"/>
</dbReference>
<proteinExistence type="predicted"/>
<evidence type="ECO:0000313" key="1">
    <source>
        <dbReference type="EMBL" id="OKO95209.1"/>
    </source>
</evidence>
<gene>
    <name evidence="1" type="ORF">PENSUB_11288</name>
</gene>
<reference evidence="1 2" key="1">
    <citation type="submission" date="2016-10" db="EMBL/GenBank/DDBJ databases">
        <title>Genome sequence of the ascomycete fungus Penicillium subrubescens.</title>
        <authorList>
            <person name="De Vries R.P."/>
            <person name="Peng M."/>
            <person name="Dilokpimol A."/>
            <person name="Hilden K."/>
            <person name="Makela M.R."/>
            <person name="Grigoriev I."/>
            <person name="Riley R."/>
            <person name="Granchi Z."/>
        </authorList>
    </citation>
    <scope>NUCLEOTIDE SEQUENCE [LARGE SCALE GENOMIC DNA]</scope>
    <source>
        <strain evidence="1 2">CBS 132785</strain>
    </source>
</reference>
<keyword evidence="2" id="KW-1185">Reference proteome</keyword>
<dbReference type="OrthoDB" id="683240at2759"/>
<dbReference type="STRING" id="1316194.A0A1Q5T4Q8"/>
<accession>A0A1Q5T4Q8</accession>
<dbReference type="Gene3D" id="3.30.9.10">
    <property type="entry name" value="D-Amino Acid Oxidase, subunit A, domain 2"/>
    <property type="match status" value="1"/>
</dbReference>
<dbReference type="InterPro" id="IPR051205">
    <property type="entry name" value="UbiH/COQ6_monooxygenase"/>
</dbReference>
<comment type="caution">
    <text evidence="1">The sequence shown here is derived from an EMBL/GenBank/DDBJ whole genome shotgun (WGS) entry which is preliminary data.</text>
</comment>
<dbReference type="PANTHER" id="PTHR43876">
    <property type="entry name" value="UBIQUINONE BIOSYNTHESIS MONOOXYGENASE COQ6, MITOCHONDRIAL"/>
    <property type="match status" value="1"/>
</dbReference>
<name>A0A1Q5T4Q8_9EURO</name>
<dbReference type="Proteomes" id="UP000186955">
    <property type="component" value="Unassembled WGS sequence"/>
</dbReference>
<dbReference type="PANTHER" id="PTHR43876:SF7">
    <property type="entry name" value="UBIQUINONE BIOSYNTHESIS MONOOXYGENASE COQ6, MITOCHONDRIAL"/>
    <property type="match status" value="1"/>
</dbReference>
<protein>
    <submittedName>
        <fullName evidence="1">Uncharacterized protein</fullName>
    </submittedName>
</protein>
<dbReference type="EMBL" id="MNBE01000706">
    <property type="protein sequence ID" value="OKO95209.1"/>
    <property type="molecule type" value="Genomic_DNA"/>
</dbReference>
<dbReference type="AlphaFoldDB" id="A0A1Q5T4Q8"/>
<organism evidence="1 2">
    <name type="scientific">Penicillium subrubescens</name>
    <dbReference type="NCBI Taxonomy" id="1316194"/>
    <lineage>
        <taxon>Eukaryota</taxon>
        <taxon>Fungi</taxon>
        <taxon>Dikarya</taxon>
        <taxon>Ascomycota</taxon>
        <taxon>Pezizomycotina</taxon>
        <taxon>Eurotiomycetes</taxon>
        <taxon>Eurotiomycetidae</taxon>
        <taxon>Eurotiales</taxon>
        <taxon>Aspergillaceae</taxon>
        <taxon>Penicillium</taxon>
    </lineage>
</organism>